<evidence type="ECO:0000313" key="4">
    <source>
        <dbReference type="Proteomes" id="UP001049176"/>
    </source>
</evidence>
<dbReference type="GO" id="GO:0005730">
    <property type="term" value="C:nucleolus"/>
    <property type="evidence" value="ECO:0007669"/>
    <property type="project" value="TreeGrafter"/>
</dbReference>
<protein>
    <recommendedName>
        <fullName evidence="5">Monopolin complex subunit Csm1/Pcs1 C-terminal domain-containing protein</fullName>
    </recommendedName>
</protein>
<dbReference type="GO" id="GO:0051315">
    <property type="term" value="P:attachment of mitotic spindle microtubules to kinetochore"/>
    <property type="evidence" value="ECO:0007669"/>
    <property type="project" value="TreeGrafter"/>
</dbReference>
<feature type="compositionally biased region" description="Basic residues" evidence="2">
    <location>
        <begin position="113"/>
        <end position="123"/>
    </location>
</feature>
<dbReference type="CDD" id="cd23787">
    <property type="entry name" value="RWD_CSM1"/>
    <property type="match status" value="1"/>
</dbReference>
<reference evidence="3" key="1">
    <citation type="journal article" date="2021" name="Genome Biol. Evol.">
        <title>The assembled and annotated genome of the fairy-ring fungus Marasmius oreades.</title>
        <authorList>
            <person name="Hiltunen M."/>
            <person name="Ament-Velasquez S.L."/>
            <person name="Johannesson H."/>
        </authorList>
    </citation>
    <scope>NUCLEOTIDE SEQUENCE</scope>
    <source>
        <strain evidence="3">03SP1</strain>
    </source>
</reference>
<dbReference type="OrthoDB" id="3216420at2759"/>
<keyword evidence="4" id="KW-1185">Reference proteome</keyword>
<organism evidence="3 4">
    <name type="scientific">Marasmius oreades</name>
    <name type="common">fairy-ring Marasmius</name>
    <dbReference type="NCBI Taxonomy" id="181124"/>
    <lineage>
        <taxon>Eukaryota</taxon>
        <taxon>Fungi</taxon>
        <taxon>Dikarya</taxon>
        <taxon>Basidiomycota</taxon>
        <taxon>Agaricomycotina</taxon>
        <taxon>Agaricomycetes</taxon>
        <taxon>Agaricomycetidae</taxon>
        <taxon>Agaricales</taxon>
        <taxon>Marasmiineae</taxon>
        <taxon>Marasmiaceae</taxon>
        <taxon>Marasmius</taxon>
    </lineage>
</organism>
<keyword evidence="1" id="KW-0175">Coiled coil</keyword>
<evidence type="ECO:0008006" key="5">
    <source>
        <dbReference type="Google" id="ProtNLM"/>
    </source>
</evidence>
<evidence type="ECO:0000313" key="3">
    <source>
        <dbReference type="EMBL" id="KAG7092696.1"/>
    </source>
</evidence>
<sequence>MSSDDADLGGLGPTTPAPPPKAAISKRNVRSTKQHGQPNAGPSKHAARKGGRTRQISMDFDSIIDVDHGEGIDEFASVQTESMMPQHHRKPSAAADNSNARQQNAIKNDKGKQRATSRSRGTRRQPQPEVQIIEDSDINAEVQEDEDEDSLPRSLAQAINKSTAPTQSHPQQPVKDSAFLRERKRADEAETRCQELLNQLEEIYRLRHTEPEKLLEEVQEQHQAEIEAKDKLIQELNSALARVEPLSKSGKTSVIHLLTREAADEEKKSVQQEVARLKAELVQKDIVIKEKDKMMSEKETIERELKYELQIERENAQKDRLPGSVQRGRGGVLGSDDPKNTEVIKFYEDLTNLLVTNMKPTPGKSGKDEWSLTCIYSYVGEGDDPLSKSVNFSLRSSHDSKTAEGVGSESRTMFFVPQSLEKETPDFIQKLGFLGTSFSFPRSQLPLFLRTIYTTIGDALADDDVEVLES</sequence>
<dbReference type="GO" id="GO:1990644">
    <property type="term" value="F:microtubule site clamp"/>
    <property type="evidence" value="ECO:0007669"/>
    <property type="project" value="TreeGrafter"/>
</dbReference>
<feature type="coiled-coil region" evidence="1">
    <location>
        <begin position="179"/>
        <end position="280"/>
    </location>
</feature>
<dbReference type="KEGG" id="more:E1B28_009027"/>
<feature type="compositionally biased region" description="Polar residues" evidence="2">
    <location>
        <begin position="95"/>
        <end position="106"/>
    </location>
</feature>
<feature type="compositionally biased region" description="Polar residues" evidence="2">
    <location>
        <begin position="157"/>
        <end position="171"/>
    </location>
</feature>
<dbReference type="GO" id="GO:0033551">
    <property type="term" value="C:monopolin complex"/>
    <property type="evidence" value="ECO:0007669"/>
    <property type="project" value="InterPro"/>
</dbReference>
<dbReference type="AlphaFoldDB" id="A0A9P7RZK7"/>
<proteinExistence type="predicted"/>
<name>A0A9P7RZK7_9AGAR</name>
<dbReference type="PANTHER" id="PTHR28006:SF1">
    <property type="entry name" value="MONOPOLIN COMPLEX SUBUNIT CSM1"/>
    <property type="match status" value="1"/>
</dbReference>
<feature type="region of interest" description="Disordered" evidence="2">
    <location>
        <begin position="1"/>
        <end position="179"/>
    </location>
</feature>
<dbReference type="InterPro" id="IPR040349">
    <property type="entry name" value="Csm1/Pcs1"/>
</dbReference>
<dbReference type="PANTHER" id="PTHR28006">
    <property type="entry name" value="MONOPOLIN COMPLEX SUBUNIT CSM1"/>
    <property type="match status" value="1"/>
</dbReference>
<dbReference type="EMBL" id="CM032185">
    <property type="protein sequence ID" value="KAG7092696.1"/>
    <property type="molecule type" value="Genomic_DNA"/>
</dbReference>
<evidence type="ECO:0000256" key="1">
    <source>
        <dbReference type="SAM" id="Coils"/>
    </source>
</evidence>
<accession>A0A9P7RZK7</accession>
<comment type="caution">
    <text evidence="3">The sequence shown here is derived from an EMBL/GenBank/DDBJ whole genome shotgun (WGS) entry which is preliminary data.</text>
</comment>
<feature type="compositionally biased region" description="Acidic residues" evidence="2">
    <location>
        <begin position="132"/>
        <end position="149"/>
    </location>
</feature>
<dbReference type="GO" id="GO:0072686">
    <property type="term" value="C:mitotic spindle"/>
    <property type="evidence" value="ECO:0007669"/>
    <property type="project" value="TreeGrafter"/>
</dbReference>
<dbReference type="GeneID" id="66078103"/>
<dbReference type="Proteomes" id="UP001049176">
    <property type="component" value="Chromosome 5"/>
</dbReference>
<dbReference type="RefSeq" id="XP_043009166.1">
    <property type="nucleotide sequence ID" value="XM_043153881.1"/>
</dbReference>
<dbReference type="GO" id="GO:0034506">
    <property type="term" value="C:chromosome, centromeric core domain"/>
    <property type="evidence" value="ECO:0007669"/>
    <property type="project" value="TreeGrafter"/>
</dbReference>
<evidence type="ECO:0000256" key="2">
    <source>
        <dbReference type="SAM" id="MobiDB-lite"/>
    </source>
</evidence>
<gene>
    <name evidence="3" type="ORF">E1B28_009027</name>
</gene>
<dbReference type="GO" id="GO:0045144">
    <property type="term" value="P:meiotic sister chromatid segregation"/>
    <property type="evidence" value="ECO:0007669"/>
    <property type="project" value="TreeGrafter"/>
</dbReference>